<evidence type="ECO:0000256" key="2">
    <source>
        <dbReference type="ARBA" id="ARBA00022475"/>
    </source>
</evidence>
<evidence type="ECO:0000256" key="7">
    <source>
        <dbReference type="SAM" id="Phobius"/>
    </source>
</evidence>
<dbReference type="PANTHER" id="PTHR22926:SF3">
    <property type="entry name" value="UNDECAPRENYL-PHOSPHATE ALPHA-N-ACETYLGLUCOSAMINYL 1-PHOSPHATE TRANSFERASE"/>
    <property type="match status" value="1"/>
</dbReference>
<evidence type="ECO:0000313" key="8">
    <source>
        <dbReference type="EMBL" id="CAB4888560.1"/>
    </source>
</evidence>
<evidence type="ECO:0000256" key="4">
    <source>
        <dbReference type="ARBA" id="ARBA00022692"/>
    </source>
</evidence>
<dbReference type="GO" id="GO:0071555">
    <property type="term" value="P:cell wall organization"/>
    <property type="evidence" value="ECO:0007669"/>
    <property type="project" value="TreeGrafter"/>
</dbReference>
<reference evidence="8" key="1">
    <citation type="submission" date="2020-05" db="EMBL/GenBank/DDBJ databases">
        <authorList>
            <person name="Chiriac C."/>
            <person name="Salcher M."/>
            <person name="Ghai R."/>
            <person name="Kavagutti S V."/>
        </authorList>
    </citation>
    <scope>NUCLEOTIDE SEQUENCE</scope>
</reference>
<feature type="transmembrane region" description="Helical" evidence="7">
    <location>
        <begin position="327"/>
        <end position="347"/>
    </location>
</feature>
<gene>
    <name evidence="8" type="ORF">UFOPK3482_01080</name>
</gene>
<sequence>MNYSSTNYSISAFALLGFLTFALVGLITPQIRKIAIHFNAVDAPNLDRKTQKEPVPYLGGIAIAIGVLFASYGSMLAVDFSWNTIRLASTVLIPAVAISAMGLWDDLRGLQPWPRLIAQTFTAVAVSTILIATNTSGVAFGNAFLNYGITTLWIVGVCNSINFFDNHDGGAAGTVAVITFFLFFIAYDRQQILVSALAVVTAGATAGFLLWNRHPAKIYMGDAGSLFLGIIISVLTIRLSPGVIPVYKSLAIPVLLMAVPILDTTVAVISRLYRGISPFQGGRDHLSHRLMRLGLNRKITAISLWALAAFYAALALALYLWPDTYGTQIIFIATIAWLLKLIGFLRIPSEG</sequence>
<evidence type="ECO:0000256" key="3">
    <source>
        <dbReference type="ARBA" id="ARBA00022679"/>
    </source>
</evidence>
<feature type="transmembrane region" description="Helical" evidence="7">
    <location>
        <begin position="55"/>
        <end position="78"/>
    </location>
</feature>
<dbReference type="GO" id="GO:0009103">
    <property type="term" value="P:lipopolysaccharide biosynthetic process"/>
    <property type="evidence" value="ECO:0007669"/>
    <property type="project" value="TreeGrafter"/>
</dbReference>
<dbReference type="AlphaFoldDB" id="A0A6J7F6I7"/>
<name>A0A6J7F6I7_9ZZZZ</name>
<feature type="transmembrane region" description="Helical" evidence="7">
    <location>
        <begin position="250"/>
        <end position="273"/>
    </location>
</feature>
<feature type="transmembrane region" description="Helical" evidence="7">
    <location>
        <begin position="193"/>
        <end position="211"/>
    </location>
</feature>
<dbReference type="CDD" id="cd06853">
    <property type="entry name" value="GT_WecA_like"/>
    <property type="match status" value="1"/>
</dbReference>
<feature type="transmembrane region" description="Helical" evidence="7">
    <location>
        <begin position="170"/>
        <end position="187"/>
    </location>
</feature>
<dbReference type="GO" id="GO:0005886">
    <property type="term" value="C:plasma membrane"/>
    <property type="evidence" value="ECO:0007669"/>
    <property type="project" value="UniProtKB-SubCell"/>
</dbReference>
<dbReference type="InterPro" id="IPR000715">
    <property type="entry name" value="Glycosyl_transferase_4"/>
</dbReference>
<feature type="transmembrane region" description="Helical" evidence="7">
    <location>
        <begin position="116"/>
        <end position="133"/>
    </location>
</feature>
<feature type="transmembrane region" description="Helical" evidence="7">
    <location>
        <begin position="6"/>
        <end position="27"/>
    </location>
</feature>
<organism evidence="8">
    <name type="scientific">freshwater metagenome</name>
    <dbReference type="NCBI Taxonomy" id="449393"/>
    <lineage>
        <taxon>unclassified sequences</taxon>
        <taxon>metagenomes</taxon>
        <taxon>ecological metagenomes</taxon>
    </lineage>
</organism>
<dbReference type="GO" id="GO:0044038">
    <property type="term" value="P:cell wall macromolecule biosynthetic process"/>
    <property type="evidence" value="ECO:0007669"/>
    <property type="project" value="TreeGrafter"/>
</dbReference>
<keyword evidence="6 7" id="KW-0472">Membrane</keyword>
<dbReference type="Pfam" id="PF00953">
    <property type="entry name" value="Glycos_transf_4"/>
    <property type="match status" value="1"/>
</dbReference>
<evidence type="ECO:0000256" key="1">
    <source>
        <dbReference type="ARBA" id="ARBA00004651"/>
    </source>
</evidence>
<evidence type="ECO:0000256" key="6">
    <source>
        <dbReference type="ARBA" id="ARBA00023136"/>
    </source>
</evidence>
<proteinExistence type="predicted"/>
<keyword evidence="2" id="KW-1003">Cell membrane</keyword>
<keyword evidence="5 7" id="KW-1133">Transmembrane helix</keyword>
<comment type="subcellular location">
    <subcellularLocation>
        <location evidence="1">Cell membrane</location>
        <topology evidence="1">Multi-pass membrane protein</topology>
    </subcellularLocation>
</comment>
<dbReference type="PANTHER" id="PTHR22926">
    <property type="entry name" value="PHOSPHO-N-ACETYLMURAMOYL-PENTAPEPTIDE-TRANSFERASE"/>
    <property type="match status" value="1"/>
</dbReference>
<accession>A0A6J7F6I7</accession>
<feature type="transmembrane region" description="Helical" evidence="7">
    <location>
        <begin position="223"/>
        <end position="244"/>
    </location>
</feature>
<keyword evidence="4 7" id="KW-0812">Transmembrane</keyword>
<feature type="transmembrane region" description="Helical" evidence="7">
    <location>
        <begin position="84"/>
        <end position="104"/>
    </location>
</feature>
<feature type="transmembrane region" description="Helical" evidence="7">
    <location>
        <begin position="299"/>
        <end position="321"/>
    </location>
</feature>
<keyword evidence="3" id="KW-0808">Transferase</keyword>
<dbReference type="EMBL" id="CAFBLZ010000111">
    <property type="protein sequence ID" value="CAB4888560.1"/>
    <property type="molecule type" value="Genomic_DNA"/>
</dbReference>
<feature type="transmembrane region" description="Helical" evidence="7">
    <location>
        <begin position="139"/>
        <end position="158"/>
    </location>
</feature>
<protein>
    <submittedName>
        <fullName evidence="8">Unannotated protein</fullName>
    </submittedName>
</protein>
<evidence type="ECO:0000256" key="5">
    <source>
        <dbReference type="ARBA" id="ARBA00022989"/>
    </source>
</evidence>
<dbReference type="GO" id="GO:0016780">
    <property type="term" value="F:phosphotransferase activity, for other substituted phosphate groups"/>
    <property type="evidence" value="ECO:0007669"/>
    <property type="project" value="InterPro"/>
</dbReference>